<dbReference type="KEGG" id="psul:AU252_01105"/>
<dbReference type="RefSeq" id="WP_058929148.1">
    <property type="nucleotide sequence ID" value="NZ_CP013747.1"/>
</dbReference>
<evidence type="ECO:0000313" key="4">
    <source>
        <dbReference type="Proteomes" id="UP000065151"/>
    </source>
</evidence>
<keyword evidence="1" id="KW-1133">Transmembrane helix</keyword>
<feature type="transmembrane region" description="Helical" evidence="1">
    <location>
        <begin position="48"/>
        <end position="71"/>
    </location>
</feature>
<dbReference type="InterPro" id="IPR009936">
    <property type="entry name" value="DUF1468"/>
</dbReference>
<keyword evidence="1" id="KW-0812">Transmembrane</keyword>
<evidence type="ECO:0000259" key="2">
    <source>
        <dbReference type="Pfam" id="PF07331"/>
    </source>
</evidence>
<accession>A0A0U3QSR6</accession>
<feature type="transmembrane region" description="Helical" evidence="1">
    <location>
        <begin position="131"/>
        <end position="150"/>
    </location>
</feature>
<reference evidence="3 4" key="1">
    <citation type="submission" date="2015-12" db="EMBL/GenBank/DDBJ databases">
        <authorList>
            <person name="Shamseldin A."/>
            <person name="Moawad H."/>
            <person name="Abd El-Rahim W.M."/>
            <person name="Sadowsky M.J."/>
        </authorList>
    </citation>
    <scope>NUCLEOTIDE SEQUENCE [LARGE SCALE GENOMIC DNA]</scope>
    <source>
        <strain evidence="3 4">Ar51</strain>
    </source>
</reference>
<keyword evidence="1" id="KW-0472">Membrane</keyword>
<dbReference type="Pfam" id="PF07331">
    <property type="entry name" value="TctB"/>
    <property type="match status" value="1"/>
</dbReference>
<sequence length="159" mass="17023">MMENKLQLDQKRMGRLVFGCLGFLLAAGYLIAALNMPQGSPAAPGPGIFPAGVGIAAVVVTLIVIVEALMFSEVSESLELPQGRQRRLLVQFVGSLVAFVVLLPFLGQYLASSLYVLAVLRTLSTLGWVRSGVYSVLIGGGLSWTFMELLSIRLPGGIW</sequence>
<name>A0A0U3QSR6_9MICC</name>
<dbReference type="STRING" id="121292.AU252_01105"/>
<organism evidence="3">
    <name type="scientific">Pseudarthrobacter sulfonivorans</name>
    <dbReference type="NCBI Taxonomy" id="121292"/>
    <lineage>
        <taxon>Bacteria</taxon>
        <taxon>Bacillati</taxon>
        <taxon>Actinomycetota</taxon>
        <taxon>Actinomycetes</taxon>
        <taxon>Micrococcales</taxon>
        <taxon>Micrococcaceae</taxon>
        <taxon>Pseudarthrobacter</taxon>
    </lineage>
</organism>
<proteinExistence type="predicted"/>
<protein>
    <recommendedName>
        <fullName evidence="2">DUF1468 domain-containing protein</fullName>
    </recommendedName>
</protein>
<feature type="domain" description="DUF1468" evidence="2">
    <location>
        <begin position="20"/>
        <end position="155"/>
    </location>
</feature>
<evidence type="ECO:0000313" key="3">
    <source>
        <dbReference type="EMBL" id="ALV39932.1"/>
    </source>
</evidence>
<gene>
    <name evidence="3" type="ORF">AU252_01105</name>
</gene>
<dbReference type="EMBL" id="CP013747">
    <property type="protein sequence ID" value="ALV39932.1"/>
    <property type="molecule type" value="Genomic_DNA"/>
</dbReference>
<dbReference type="AlphaFoldDB" id="A0A0U3QSR6"/>
<feature type="transmembrane region" description="Helical" evidence="1">
    <location>
        <begin position="92"/>
        <end position="111"/>
    </location>
</feature>
<dbReference type="Proteomes" id="UP000065151">
    <property type="component" value="Chromosome"/>
</dbReference>
<evidence type="ECO:0000256" key="1">
    <source>
        <dbReference type="SAM" id="Phobius"/>
    </source>
</evidence>